<evidence type="ECO:0000313" key="2">
    <source>
        <dbReference type="EMBL" id="KAG7583789.1"/>
    </source>
</evidence>
<dbReference type="AlphaFoldDB" id="A0A8T2BCJ6"/>
<name>A0A8T2BCJ6_ARASU</name>
<dbReference type="Proteomes" id="UP000694251">
    <property type="component" value="Chromosome 8"/>
</dbReference>
<gene>
    <name evidence="2" type="ORF">ISN44_As08g033050</name>
</gene>
<protein>
    <recommendedName>
        <fullName evidence="1">KIB1-4 beta-propeller domain-containing protein</fullName>
    </recommendedName>
</protein>
<evidence type="ECO:0000259" key="1">
    <source>
        <dbReference type="Pfam" id="PF03478"/>
    </source>
</evidence>
<dbReference type="PANTHER" id="PTHR44259:SF31">
    <property type="entry name" value="F-BOX FAMILY PROTEIN"/>
    <property type="match status" value="1"/>
</dbReference>
<feature type="domain" description="KIB1-4 beta-propeller" evidence="1">
    <location>
        <begin position="178"/>
        <end position="458"/>
    </location>
</feature>
<proteinExistence type="predicted"/>
<comment type="caution">
    <text evidence="2">The sequence shown here is derived from an EMBL/GenBank/DDBJ whole genome shotgun (WGS) entry which is preliminary data.</text>
</comment>
<accession>A0A8T2BCJ6</accession>
<organism evidence="2 3">
    <name type="scientific">Arabidopsis suecica</name>
    <name type="common">Swedish thale-cress</name>
    <name type="synonym">Cardaminopsis suecica</name>
    <dbReference type="NCBI Taxonomy" id="45249"/>
    <lineage>
        <taxon>Eukaryota</taxon>
        <taxon>Viridiplantae</taxon>
        <taxon>Streptophyta</taxon>
        <taxon>Embryophyta</taxon>
        <taxon>Tracheophyta</taxon>
        <taxon>Spermatophyta</taxon>
        <taxon>Magnoliopsida</taxon>
        <taxon>eudicotyledons</taxon>
        <taxon>Gunneridae</taxon>
        <taxon>Pentapetalae</taxon>
        <taxon>rosids</taxon>
        <taxon>malvids</taxon>
        <taxon>Brassicales</taxon>
        <taxon>Brassicaceae</taxon>
        <taxon>Camelineae</taxon>
        <taxon>Arabidopsis</taxon>
    </lineage>
</organism>
<evidence type="ECO:0000313" key="3">
    <source>
        <dbReference type="Proteomes" id="UP000694251"/>
    </source>
</evidence>
<dbReference type="Pfam" id="PF03478">
    <property type="entry name" value="Beta-prop_KIB1-4"/>
    <property type="match status" value="1"/>
</dbReference>
<dbReference type="OrthoDB" id="642536at2759"/>
<dbReference type="InterPro" id="IPR050942">
    <property type="entry name" value="F-box_BR-signaling"/>
</dbReference>
<dbReference type="InterPro" id="IPR005174">
    <property type="entry name" value="KIB1-4_b-propeller"/>
</dbReference>
<keyword evidence="3" id="KW-1185">Reference proteome</keyword>
<dbReference type="PANTHER" id="PTHR44259">
    <property type="entry name" value="OS07G0183000 PROTEIN-RELATED"/>
    <property type="match status" value="1"/>
</dbReference>
<sequence>MMIESGSDQPPPFRELVRRTHTRKDDFNPSETVSASLQHNLDMDMGISGLEKNSETVNINVETLKADITTLKDYIVALKSMFKDEIAATRASLQVILHALGVNSATPQQVNHTQPYVPTAMSHNPTVLNATMPNTASTPPMTQAQRAAFEECSKQTVPQQNRSPWLMLFPDGDYGCVLYNPDEDRIYKSVRDFSETIFLANSGNWFLVMDSKSNLYIIDVFSENRIDLPPLESFQSDYFTLERLGDKKFKLQVTDHHCEVLRGLLWVDKKTKEFVVVWFFDYNCKFLAYCKKGGDHYSYIEICYFLPEYRGVSDMVLHGYFLYIATPRGYIRFLDLSKQEGFEEVTQIYPLKWFNPIYYKTNCSIVVTTAGEVLMFQNNLDKKNFESDKSFRLYKHGPNEINYYDPPLVEVDSLGDEEALLLDLGITMPVIEPNSIYFIRQDRVLHRQDINLHICVFNLETKTLKRLPRLSNMNLMDARWFLPGI</sequence>
<reference evidence="2 3" key="1">
    <citation type="submission" date="2020-12" db="EMBL/GenBank/DDBJ databases">
        <title>Concerted genomic and epigenomic changes stabilize Arabidopsis allopolyploids.</title>
        <authorList>
            <person name="Chen Z."/>
        </authorList>
    </citation>
    <scope>NUCLEOTIDE SEQUENCE [LARGE SCALE GENOMIC DNA]</scope>
    <source>
        <strain evidence="2">As9502</strain>
        <tissue evidence="2">Leaf</tissue>
    </source>
</reference>
<dbReference type="EMBL" id="JAEFBJ010000008">
    <property type="protein sequence ID" value="KAG7583789.1"/>
    <property type="molecule type" value="Genomic_DNA"/>
</dbReference>